<dbReference type="KEGG" id="fvn:FVRRES_09729"/>
<keyword evidence="3" id="KW-1185">Reference proteome</keyword>
<evidence type="ECO:0000256" key="1">
    <source>
        <dbReference type="SAM" id="MobiDB-lite"/>
    </source>
</evidence>
<dbReference type="Proteomes" id="UP000245910">
    <property type="component" value="Chromosome III"/>
</dbReference>
<dbReference type="AlphaFoldDB" id="A0A2L2TF91"/>
<organism evidence="2 3">
    <name type="scientific">Fusarium venenatum</name>
    <dbReference type="NCBI Taxonomy" id="56646"/>
    <lineage>
        <taxon>Eukaryota</taxon>
        <taxon>Fungi</taxon>
        <taxon>Dikarya</taxon>
        <taxon>Ascomycota</taxon>
        <taxon>Pezizomycotina</taxon>
        <taxon>Sordariomycetes</taxon>
        <taxon>Hypocreomycetidae</taxon>
        <taxon>Hypocreales</taxon>
        <taxon>Nectriaceae</taxon>
        <taxon>Fusarium</taxon>
    </lineage>
</organism>
<dbReference type="STRING" id="56646.A0A2L2TF91"/>
<accession>A0A2L2TF91</accession>
<evidence type="ECO:0000313" key="3">
    <source>
        <dbReference type="Proteomes" id="UP000245910"/>
    </source>
</evidence>
<sequence>MSDYQSVPQTQDGSTEQSFVDSDYSFDVPGADFGGFSLPLVTSHQNVDQWLYVSSWSPDAASLGSMNQEGMFGASAGSAVLSCDSFSEVDLSSPMFGMDSHLNDIDSVQFAFSNPPVPFLDLPTVSDDVSKMASLTGSPVTAAAL</sequence>
<feature type="region of interest" description="Disordered" evidence="1">
    <location>
        <begin position="1"/>
        <end position="21"/>
    </location>
</feature>
<proteinExistence type="predicted"/>
<dbReference type="GeneID" id="37261367"/>
<name>A0A2L2TF91_9HYPO</name>
<dbReference type="RefSeq" id="XP_025593366.1">
    <property type="nucleotide sequence ID" value="XM_025738624.1"/>
</dbReference>
<protein>
    <submittedName>
        <fullName evidence="2">Uncharacterized protein</fullName>
    </submittedName>
</protein>
<dbReference type="EMBL" id="LN649231">
    <property type="protein sequence ID" value="CEI69652.1"/>
    <property type="molecule type" value="Genomic_DNA"/>
</dbReference>
<feature type="compositionally biased region" description="Polar residues" evidence="1">
    <location>
        <begin position="1"/>
        <end position="20"/>
    </location>
</feature>
<evidence type="ECO:0000313" key="2">
    <source>
        <dbReference type="EMBL" id="CEI69652.1"/>
    </source>
</evidence>
<reference evidence="3" key="1">
    <citation type="submission" date="2014-10" db="EMBL/GenBank/DDBJ databases">
        <authorList>
            <person name="King R."/>
        </authorList>
    </citation>
    <scope>NUCLEOTIDE SEQUENCE [LARGE SCALE GENOMIC DNA]</scope>
    <source>
        <strain evidence="3">A3/5</strain>
    </source>
</reference>